<feature type="transmembrane region" description="Helical" evidence="1">
    <location>
        <begin position="7"/>
        <end position="29"/>
    </location>
</feature>
<keyword evidence="1" id="KW-0472">Membrane</keyword>
<evidence type="ECO:0000313" key="2">
    <source>
        <dbReference type="EMBL" id="KKL74207.1"/>
    </source>
</evidence>
<proteinExistence type="predicted"/>
<accession>A0A0F9HGF5</accession>
<dbReference type="AlphaFoldDB" id="A0A0F9HGF5"/>
<comment type="caution">
    <text evidence="2">The sequence shown here is derived from an EMBL/GenBank/DDBJ whole genome shotgun (WGS) entry which is preliminary data.</text>
</comment>
<protein>
    <submittedName>
        <fullName evidence="2">Uncharacterized protein</fullName>
    </submittedName>
</protein>
<gene>
    <name evidence="2" type="ORF">LCGC14_2067170</name>
</gene>
<organism evidence="2">
    <name type="scientific">marine sediment metagenome</name>
    <dbReference type="NCBI Taxonomy" id="412755"/>
    <lineage>
        <taxon>unclassified sequences</taxon>
        <taxon>metagenomes</taxon>
        <taxon>ecological metagenomes</taxon>
    </lineage>
</organism>
<dbReference type="EMBL" id="LAZR01024726">
    <property type="protein sequence ID" value="KKL74207.1"/>
    <property type="molecule type" value="Genomic_DNA"/>
</dbReference>
<evidence type="ECO:0000256" key="1">
    <source>
        <dbReference type="SAM" id="Phobius"/>
    </source>
</evidence>
<sequence>MREWCIDIIIGTVIAFIVMTLLVWTSVIVSNSPCGG</sequence>
<name>A0A0F9HGF5_9ZZZZ</name>
<keyword evidence="1" id="KW-0812">Transmembrane</keyword>
<reference evidence="2" key="1">
    <citation type="journal article" date="2015" name="Nature">
        <title>Complex archaea that bridge the gap between prokaryotes and eukaryotes.</title>
        <authorList>
            <person name="Spang A."/>
            <person name="Saw J.H."/>
            <person name="Jorgensen S.L."/>
            <person name="Zaremba-Niedzwiedzka K."/>
            <person name="Martijn J."/>
            <person name="Lind A.E."/>
            <person name="van Eijk R."/>
            <person name="Schleper C."/>
            <person name="Guy L."/>
            <person name="Ettema T.J."/>
        </authorList>
    </citation>
    <scope>NUCLEOTIDE SEQUENCE</scope>
</reference>
<keyword evidence="1" id="KW-1133">Transmembrane helix</keyword>